<feature type="region of interest" description="Disordered" evidence="2">
    <location>
        <begin position="364"/>
        <end position="390"/>
    </location>
</feature>
<feature type="compositionally biased region" description="Pro residues" evidence="2">
    <location>
        <begin position="378"/>
        <end position="390"/>
    </location>
</feature>
<evidence type="ECO:0000313" key="3">
    <source>
        <dbReference type="Proteomes" id="UP000492821"/>
    </source>
</evidence>
<name>A0A7E4VCL6_PANRE</name>
<dbReference type="InterPro" id="IPR015943">
    <property type="entry name" value="WD40/YVTN_repeat-like_dom_sf"/>
</dbReference>
<organism evidence="3 4">
    <name type="scientific">Panagrellus redivivus</name>
    <name type="common">Microworm</name>
    <dbReference type="NCBI Taxonomy" id="6233"/>
    <lineage>
        <taxon>Eukaryota</taxon>
        <taxon>Metazoa</taxon>
        <taxon>Ecdysozoa</taxon>
        <taxon>Nematoda</taxon>
        <taxon>Chromadorea</taxon>
        <taxon>Rhabditida</taxon>
        <taxon>Tylenchina</taxon>
        <taxon>Panagrolaimomorpha</taxon>
        <taxon>Panagrolaimoidea</taxon>
        <taxon>Panagrolaimidae</taxon>
        <taxon>Panagrellus</taxon>
    </lineage>
</organism>
<evidence type="ECO:0000256" key="1">
    <source>
        <dbReference type="PROSITE-ProRule" id="PRU00221"/>
    </source>
</evidence>
<dbReference type="Gene3D" id="2.130.10.10">
    <property type="entry name" value="YVTN repeat-like/Quinoprotein amine dehydrogenase"/>
    <property type="match status" value="1"/>
</dbReference>
<reference evidence="3" key="1">
    <citation type="journal article" date="2013" name="Genetics">
        <title>The draft genome and transcriptome of Panagrellus redivivus are shaped by the harsh demands of a free-living lifestyle.</title>
        <authorList>
            <person name="Srinivasan J."/>
            <person name="Dillman A.R."/>
            <person name="Macchietto M.G."/>
            <person name="Heikkinen L."/>
            <person name="Lakso M."/>
            <person name="Fracchia K.M."/>
            <person name="Antoshechkin I."/>
            <person name="Mortazavi A."/>
            <person name="Wong G."/>
            <person name="Sternberg P.W."/>
        </authorList>
    </citation>
    <scope>NUCLEOTIDE SEQUENCE [LARGE SCALE GENOMIC DNA]</scope>
    <source>
        <strain evidence="3">MT8872</strain>
    </source>
</reference>
<feature type="repeat" description="WD" evidence="1">
    <location>
        <begin position="243"/>
        <end position="286"/>
    </location>
</feature>
<dbReference type="Pfam" id="PF00400">
    <property type="entry name" value="WD40"/>
    <property type="match status" value="3"/>
</dbReference>
<dbReference type="WBParaSite" id="Pan_g19326.t1">
    <property type="protein sequence ID" value="Pan_g19326.t1"/>
    <property type="gene ID" value="Pan_g19326"/>
</dbReference>
<dbReference type="AlphaFoldDB" id="A0A7E4VCL6"/>
<dbReference type="SUPFAM" id="SSF50978">
    <property type="entry name" value="WD40 repeat-like"/>
    <property type="match status" value="1"/>
</dbReference>
<dbReference type="InterPro" id="IPR036322">
    <property type="entry name" value="WD40_repeat_dom_sf"/>
</dbReference>
<dbReference type="InterPro" id="IPR001680">
    <property type="entry name" value="WD40_rpt"/>
</dbReference>
<dbReference type="SMART" id="SM00320">
    <property type="entry name" value="WD40"/>
    <property type="match status" value="5"/>
</dbReference>
<dbReference type="PANTHER" id="PTHR19879:SF9">
    <property type="entry name" value="TRANSCRIPTION INITIATION FACTOR TFIID SUBUNIT 5"/>
    <property type="match status" value="1"/>
</dbReference>
<sequence length="390" mass="43157">MKNLAPVDSDVYPVVKPSFDIHETAIVGFDLFHDDEEDFYALISISQDSVKTWKVSEFGDEVDITELSEYNKIRCGVQSYDISQNGKTIILVDAMNVLHIIKRTSLTKLEGKTVDKGFLEISNVCLTADGLRIFATSFTKGLQIFDFEGVDIMSEPYDKVPYLTAAKFSRNGKYLATGTERGSIELFDGMSLKQTFKIGDSHAKRIRVLQFDSEAMYLLAGSDDGTLSLHALLDGCATRLRYFTYHTGLILSASFDVAGNSALFVSSSTDKRVVIWNTNTGEASQVFKKCFNRDTITAVNFSRNGRYVLSGTEKGNVIIHRILEAVSLPLEVRNTSNLDDVQLSDDDNGELNNDVNGNLAVDVELSESDEEVPVNRPQTPPSPLRAPCIP</sequence>
<keyword evidence="1" id="KW-0853">WD repeat</keyword>
<proteinExistence type="predicted"/>
<reference evidence="4" key="2">
    <citation type="submission" date="2020-10" db="UniProtKB">
        <authorList>
            <consortium name="WormBaseParasite"/>
        </authorList>
    </citation>
    <scope>IDENTIFICATION</scope>
</reference>
<dbReference type="Proteomes" id="UP000492821">
    <property type="component" value="Unassembled WGS sequence"/>
</dbReference>
<dbReference type="PANTHER" id="PTHR19879">
    <property type="entry name" value="TRANSCRIPTION INITIATION FACTOR TFIID"/>
    <property type="match status" value="1"/>
</dbReference>
<dbReference type="PROSITE" id="PS50082">
    <property type="entry name" value="WD_REPEATS_2"/>
    <property type="match status" value="1"/>
</dbReference>
<protein>
    <submittedName>
        <fullName evidence="4">WD_REPEATS_REGION domain-containing protein</fullName>
    </submittedName>
</protein>
<accession>A0A7E4VCL6</accession>
<keyword evidence="3" id="KW-1185">Reference proteome</keyword>
<evidence type="ECO:0000313" key="4">
    <source>
        <dbReference type="WBParaSite" id="Pan_g19326.t1"/>
    </source>
</evidence>
<evidence type="ECO:0000256" key="2">
    <source>
        <dbReference type="SAM" id="MobiDB-lite"/>
    </source>
</evidence>